<dbReference type="RefSeq" id="WP_101578408.1">
    <property type="nucleotide sequence ID" value="NZ_PGVA01000041.1"/>
</dbReference>
<dbReference type="InterPro" id="IPR022525">
    <property type="entry name" value="GNAT_AblB"/>
</dbReference>
<dbReference type="EMBL" id="PGVA01000041">
    <property type="protein sequence ID" value="PLR81036.1"/>
    <property type="molecule type" value="Genomic_DNA"/>
</dbReference>
<gene>
    <name evidence="2" type="primary">ablB</name>
    <name evidence="2" type="ORF">CU635_16115</name>
    <name evidence="3" type="ORF">CVD25_06840</name>
</gene>
<keyword evidence="2" id="KW-0808">Transferase</keyword>
<accession>A0A2N5GJ01</accession>
<dbReference type="Proteomes" id="UP000235114">
    <property type="component" value="Unassembled WGS sequence"/>
</dbReference>
<dbReference type="Pfam" id="PF00583">
    <property type="entry name" value="Acetyltransf_1"/>
    <property type="match status" value="1"/>
</dbReference>
<dbReference type="AlphaFoldDB" id="A0A2N5GJ01"/>
<evidence type="ECO:0000313" key="4">
    <source>
        <dbReference type="Proteomes" id="UP000234951"/>
    </source>
</evidence>
<sequence length="292" mass="33703">MNSNSYFKRHVGENFFIDAFIDPFNKRVRIDDYLGDFTEVMNEAEQLAVESNAEKLILKSRKEDCKRLLNNCYILEAFIDRYFLGSDAYLFAKFFRDERMAADDWLKEDQIMEGLSKISLTREPPALPDGYTLKKAGASTAESLASLYRQVFAVYPTPLHEPEYVKKTISEGTVYFALYHEGEIVSAASAEVNHFYKNAEMTDCATLKEHRKHGLMKILLLKLEEELVKDGIFHVFTMARALSFGMNAAFKQLGYSYTGRMLKNCFIYNKLEDMNVWTKNLTKKTFAEKPAH</sequence>
<evidence type="ECO:0000259" key="1">
    <source>
        <dbReference type="PROSITE" id="PS51186"/>
    </source>
</evidence>
<dbReference type="InterPro" id="IPR000182">
    <property type="entry name" value="GNAT_dom"/>
</dbReference>
<dbReference type="EMBL" id="PGVD01000019">
    <property type="protein sequence ID" value="PLR98990.1"/>
    <property type="molecule type" value="Genomic_DNA"/>
</dbReference>
<dbReference type="OrthoDB" id="9790652at2"/>
<dbReference type="InterPro" id="IPR016181">
    <property type="entry name" value="Acyl_CoA_acyltransferase"/>
</dbReference>
<name>A0A2N5GJ01_9BACI</name>
<organism evidence="2 4">
    <name type="scientific">Bacillus canaveralius</name>
    <dbReference type="NCBI Taxonomy" id="1403243"/>
    <lineage>
        <taxon>Bacteria</taxon>
        <taxon>Bacillati</taxon>
        <taxon>Bacillota</taxon>
        <taxon>Bacilli</taxon>
        <taxon>Bacillales</taxon>
        <taxon>Bacillaceae</taxon>
        <taxon>Bacillus</taxon>
    </lineage>
</organism>
<reference evidence="3 5" key="2">
    <citation type="submission" date="2017-12" db="EMBL/GenBank/DDBJ databases">
        <title>Comparative Functional Genomics of Dry Heat Resistant strains isolated from the Viking Spacecraft.</title>
        <authorList>
            <person name="Seuylemezian A."/>
            <person name="Cooper K."/>
            <person name="Vaishampayan P."/>
        </authorList>
    </citation>
    <scope>NUCLEOTIDE SEQUENCE [LARGE SCALE GENOMIC DNA]</scope>
    <source>
        <strain evidence="3 5">ATCC 29669</strain>
    </source>
</reference>
<keyword evidence="5" id="KW-1185">Reference proteome</keyword>
<evidence type="ECO:0000313" key="3">
    <source>
        <dbReference type="EMBL" id="PLR98990.1"/>
    </source>
</evidence>
<reference evidence="2 4" key="1">
    <citation type="submission" date="2017-11" db="EMBL/GenBank/DDBJ databases">
        <title>Comparitive Functional Genomics of Dry Heat Resistant strains isolated from the Viking Spacecraft.</title>
        <authorList>
            <person name="Seuylemezian A."/>
            <person name="Cooper K."/>
            <person name="Vaishampayan P."/>
        </authorList>
    </citation>
    <scope>NUCLEOTIDE SEQUENCE [LARGE SCALE GENOMIC DNA]</scope>
    <source>
        <strain evidence="2 4">M4.6</strain>
    </source>
</reference>
<comment type="caution">
    <text evidence="2">The sequence shown here is derived from an EMBL/GenBank/DDBJ whole genome shotgun (WGS) entry which is preliminary data.</text>
</comment>
<proteinExistence type="predicted"/>
<dbReference type="GO" id="GO:0008080">
    <property type="term" value="F:N-acetyltransferase activity"/>
    <property type="evidence" value="ECO:0007669"/>
    <property type="project" value="InterPro"/>
</dbReference>
<evidence type="ECO:0000313" key="5">
    <source>
        <dbReference type="Proteomes" id="UP000235114"/>
    </source>
</evidence>
<protein>
    <submittedName>
        <fullName evidence="2 3">Beta-lysine N-acetyltransferase</fullName>
    </submittedName>
</protein>
<dbReference type="PROSITE" id="PS51186">
    <property type="entry name" value="GNAT"/>
    <property type="match status" value="1"/>
</dbReference>
<dbReference type="Proteomes" id="UP000234951">
    <property type="component" value="Unassembled WGS sequence"/>
</dbReference>
<feature type="domain" description="N-acetyltransferase" evidence="1">
    <location>
        <begin position="131"/>
        <end position="282"/>
    </location>
</feature>
<dbReference type="Gene3D" id="3.40.630.30">
    <property type="match status" value="1"/>
</dbReference>
<dbReference type="NCBIfam" id="TIGR03827">
    <property type="entry name" value="GNAT_ablB"/>
    <property type="match status" value="1"/>
</dbReference>
<evidence type="ECO:0000313" key="2">
    <source>
        <dbReference type="EMBL" id="PLR81036.1"/>
    </source>
</evidence>
<dbReference type="SUPFAM" id="SSF55729">
    <property type="entry name" value="Acyl-CoA N-acyltransferases (Nat)"/>
    <property type="match status" value="1"/>
</dbReference>